<evidence type="ECO:0000256" key="9">
    <source>
        <dbReference type="SAM" id="MobiDB-lite"/>
    </source>
</evidence>
<dbReference type="GO" id="GO:0004252">
    <property type="term" value="F:serine-type endopeptidase activity"/>
    <property type="evidence" value="ECO:0007669"/>
    <property type="project" value="UniProtKB-UniRule"/>
</dbReference>
<evidence type="ECO:0000259" key="11">
    <source>
        <dbReference type="Pfam" id="PF12580"/>
    </source>
</evidence>
<dbReference type="Gene3D" id="2.20.25.690">
    <property type="match status" value="1"/>
</dbReference>
<accession>F0SFN8</accession>
<feature type="region of interest" description="Disordered" evidence="9">
    <location>
        <begin position="26"/>
        <end position="50"/>
    </location>
</feature>
<evidence type="ECO:0000256" key="8">
    <source>
        <dbReference type="PROSITE-ProRule" id="PRU01240"/>
    </source>
</evidence>
<dbReference type="MEROPS" id="S08.A56"/>
<proteinExistence type="inferred from homology"/>
<comment type="catalytic activity">
    <reaction evidence="1">
        <text>Release of an N-terminal tripeptide from a polypeptide.</text>
        <dbReference type="EC" id="3.4.14.10"/>
    </reaction>
</comment>
<dbReference type="InterPro" id="IPR034051">
    <property type="entry name" value="TPP_II_domain"/>
</dbReference>
<dbReference type="EC" id="3.4.14.10" evidence="3"/>
<dbReference type="PRINTS" id="PR00723">
    <property type="entry name" value="SUBTILISIN"/>
</dbReference>
<dbReference type="PANTHER" id="PTHR43806">
    <property type="entry name" value="PEPTIDASE S8"/>
    <property type="match status" value="1"/>
</dbReference>
<dbReference type="InterPro" id="IPR048384">
    <property type="entry name" value="TPPII_GBD"/>
</dbReference>
<dbReference type="RefSeq" id="WP_013629220.1">
    <property type="nucleotide sequence ID" value="NC_015174.1"/>
</dbReference>
<dbReference type="AlphaFoldDB" id="F0SFN8"/>
<evidence type="ECO:0000256" key="6">
    <source>
        <dbReference type="ARBA" id="ARBA00022801"/>
    </source>
</evidence>
<feature type="active site" description="Charge relay system" evidence="8">
    <location>
        <position position="297"/>
    </location>
</feature>
<reference evidence="15" key="1">
    <citation type="submission" date="2011-02" db="EMBL/GenBank/DDBJ databases">
        <title>The complete genome of Planctomyces brasiliensis DSM 5305.</title>
        <authorList>
            <person name="Lucas S."/>
            <person name="Copeland A."/>
            <person name="Lapidus A."/>
            <person name="Bruce D."/>
            <person name="Goodwin L."/>
            <person name="Pitluck S."/>
            <person name="Kyrpides N."/>
            <person name="Mavromatis K."/>
            <person name="Pagani I."/>
            <person name="Ivanova N."/>
            <person name="Ovchinnikova G."/>
            <person name="Lu M."/>
            <person name="Detter J.C."/>
            <person name="Han C."/>
            <person name="Land M."/>
            <person name="Hauser L."/>
            <person name="Markowitz V."/>
            <person name="Cheng J.-F."/>
            <person name="Hugenholtz P."/>
            <person name="Woyke T."/>
            <person name="Wu D."/>
            <person name="Tindall B."/>
            <person name="Pomrenke H.G."/>
            <person name="Brambilla E."/>
            <person name="Klenk H.-P."/>
            <person name="Eisen J.A."/>
        </authorList>
    </citation>
    <scope>NUCLEOTIDE SEQUENCE [LARGE SCALE GENOMIC DNA]</scope>
    <source>
        <strain evidence="15">ATCC 49424 / DSM 5305 / JCM 21570 / NBRC 103401 / IFAM 1448</strain>
    </source>
</reference>
<dbReference type="SUPFAM" id="SSF52743">
    <property type="entry name" value="Subtilisin-like"/>
    <property type="match status" value="1"/>
</dbReference>
<protein>
    <recommendedName>
        <fullName evidence="3">tripeptidyl-peptidase II</fullName>
        <ecNumber evidence="3">3.4.14.10</ecNumber>
    </recommendedName>
</protein>
<dbReference type="GO" id="GO:0005829">
    <property type="term" value="C:cytosol"/>
    <property type="evidence" value="ECO:0007669"/>
    <property type="project" value="TreeGrafter"/>
</dbReference>
<feature type="domain" description="Peptidase S8/S53" evidence="10">
    <location>
        <begin position="69"/>
        <end position="523"/>
    </location>
</feature>
<evidence type="ECO:0000259" key="10">
    <source>
        <dbReference type="Pfam" id="PF00082"/>
    </source>
</evidence>
<dbReference type="FunFam" id="3.40.50.200:FF:000013">
    <property type="entry name" value="Tripeptidyl-peptidase 2 homolog"/>
    <property type="match status" value="1"/>
</dbReference>
<dbReference type="Gene3D" id="1.25.40.710">
    <property type="match status" value="1"/>
</dbReference>
<feature type="region of interest" description="Disordered" evidence="9">
    <location>
        <begin position="182"/>
        <end position="203"/>
    </location>
</feature>
<evidence type="ECO:0000256" key="2">
    <source>
        <dbReference type="ARBA" id="ARBA00011073"/>
    </source>
</evidence>
<dbReference type="STRING" id="756272.Plabr_2899"/>
<evidence type="ECO:0000313" key="15">
    <source>
        <dbReference type="Proteomes" id="UP000006860"/>
    </source>
</evidence>
<dbReference type="Proteomes" id="UP000006860">
    <property type="component" value="Chromosome"/>
</dbReference>
<gene>
    <name evidence="14" type="ordered locus">Plabr_2899</name>
</gene>
<dbReference type="InterPro" id="IPR046939">
    <property type="entry name" value="TPPII_C_sf"/>
</dbReference>
<keyword evidence="7 8" id="KW-0720">Serine protease</keyword>
<evidence type="ECO:0000259" key="12">
    <source>
        <dbReference type="Pfam" id="PF21223"/>
    </source>
</evidence>
<dbReference type="InterPro" id="IPR015500">
    <property type="entry name" value="Peptidase_S8_subtilisin-rel"/>
</dbReference>
<dbReference type="PROSITE" id="PS00138">
    <property type="entry name" value="SUBTILASE_SER"/>
    <property type="match status" value="1"/>
</dbReference>
<keyword evidence="6 8" id="KW-0378">Hydrolase</keyword>
<dbReference type="PANTHER" id="PTHR43806:SF14">
    <property type="entry name" value="TRIPEPTIDYL-PEPTIDASE 2"/>
    <property type="match status" value="1"/>
</dbReference>
<dbReference type="Pfam" id="PF12580">
    <property type="entry name" value="TPPII"/>
    <property type="match status" value="1"/>
</dbReference>
<dbReference type="CDD" id="cd04857">
    <property type="entry name" value="Peptidases_S8_Tripeptidyl_Aminopeptidase_II"/>
    <property type="match status" value="1"/>
</dbReference>
<evidence type="ECO:0000256" key="1">
    <source>
        <dbReference type="ARBA" id="ARBA00001910"/>
    </source>
</evidence>
<dbReference type="InterPro" id="IPR000209">
    <property type="entry name" value="Peptidase_S8/S53_dom"/>
</dbReference>
<evidence type="ECO:0000256" key="7">
    <source>
        <dbReference type="ARBA" id="ARBA00022825"/>
    </source>
</evidence>
<dbReference type="Gene3D" id="2.60.40.3170">
    <property type="match status" value="1"/>
</dbReference>
<organism evidence="14 15">
    <name type="scientific">Rubinisphaera brasiliensis (strain ATCC 49424 / DSM 5305 / JCM 21570 / IAM 15109 / NBRC 103401 / IFAM 1448)</name>
    <name type="common">Planctomyces brasiliensis</name>
    <dbReference type="NCBI Taxonomy" id="756272"/>
    <lineage>
        <taxon>Bacteria</taxon>
        <taxon>Pseudomonadati</taxon>
        <taxon>Planctomycetota</taxon>
        <taxon>Planctomycetia</taxon>
        <taxon>Planctomycetales</taxon>
        <taxon>Planctomycetaceae</taxon>
        <taxon>Rubinisphaera</taxon>
    </lineage>
</organism>
<evidence type="ECO:0000256" key="4">
    <source>
        <dbReference type="ARBA" id="ARBA00022438"/>
    </source>
</evidence>
<feature type="domain" description="Tripeptidyl-peptidase II galactose-binding" evidence="13">
    <location>
        <begin position="689"/>
        <end position="777"/>
    </location>
</feature>
<dbReference type="PROSITE" id="PS51892">
    <property type="entry name" value="SUBTILASE"/>
    <property type="match status" value="1"/>
</dbReference>
<dbReference type="InterPro" id="IPR050131">
    <property type="entry name" value="Peptidase_S8_subtilisin-like"/>
</dbReference>
<feature type="active site" description="Charge relay system" evidence="8">
    <location>
        <position position="482"/>
    </location>
</feature>
<evidence type="ECO:0000256" key="3">
    <source>
        <dbReference type="ARBA" id="ARBA00012462"/>
    </source>
</evidence>
<keyword evidence="15" id="KW-1185">Reference proteome</keyword>
<dbReference type="GO" id="GO:0004177">
    <property type="term" value="F:aminopeptidase activity"/>
    <property type="evidence" value="ECO:0007669"/>
    <property type="project" value="UniProtKB-KW"/>
</dbReference>
<dbReference type="Gene3D" id="3.40.50.200">
    <property type="entry name" value="Peptidase S8/S53 domain"/>
    <property type="match status" value="1"/>
</dbReference>
<dbReference type="InterPro" id="IPR048383">
    <property type="entry name" value="TPPII_Ig-like-1"/>
</dbReference>
<name>F0SFN8_RUBBR</name>
<sequence length="1272" mass="140657">MPRHVALWLMTILIVPTVQLVGNIQPPQENKTADKSAQKAHPTSGDLSWMPKEETGALQFLKDNPEADGRGVIVAIFDTGVDPGAIGLQTTPDGKPKVIDVIDGTGSGDVSMSKPKKAEDNKLTGLTGRTLKLDPEWKNPKGEFRLGMKVGYELYPDELVPVVKKEREEDFRKDQAAHKAELQRKLAGWNEKHPKPDDKQKAEKKELEAQIALIDELLKSYSDPGPIYDCVVFHDGEHYRAVVDTDEDGDLADEKVLTNYRVAQEWSTFADPANLNFAANIYEDGKTLSLVADTGAHGTHVAGITAAYFPDQPEWNGVAPGAQIVSVKIGDTRLEGMESGPGLIRGLKAVLDNKCDLINMSYGEPSSTPNQGYIAELYSEIVNEHDVIFLSSAGNAGPALTTVGAPGGTTSALIGVGAYVSSEMMRSEYSLRESLPGLPYTWTSRGPTADGDLGVDIFAPGGAIAPVPLWTRQPNQQMNGTSMASPNACGNVALLLSAAKQKKLVYTPNSVRRALQNTAQKLEGVDVFSAGPGLLQVEKAWDYMQANSDSYFEKLSFDVRVPAMHNGRGIYLRERYQTQTPANYRITVSPELKKRAPIKERLDISITAELKSTADWVTSGDLLHLNHGGNRFDVEVDPTGLKPGVHYAEVQAIDRTRPESGPLFRVPVTVVIPEPLEEPDGFASEVHSFVPGQINRLFVDVPAGATWAELKLELVDTPDTKFFRVHTMQLVQGAHFEQVESGTYYPLTPDNETVHAFSVIPGRMLEIDVAQYWSILGASKVRTELRFHGAEPNEQTIPLATGEGAKPVRFYNQLLAESLSPSGKLTTWRRTLTPTKTEVIALSRDRDKLPDSSSVYELSLQYTLKMSKSGNVKLRLLPLEDLLYDSTLASFVYHVYDKNGQRITTNDMFPDAKSLKSGDYKVDVRIMHHDPALLEKAKSTPLTVDQNLSSPVSLKFWSSPAAAAANRSDLHGISLATGQGTTVYVGEPDVGSIASSLSSGDRLRGAVTYSANDDAPTQYIAEYTYAKAASSSSSNSKSGDSKDSLEDQIRDLKVAKLKTLDPENEDFTKLFTELREAKPDDREPLAIKLDKLDNDDKRKTRLEAVISAADELIASFDQDKIAATLGRRVPQDDDDAEKAHKKAEKERDELVDALYRKARAIGYRELPDVVAEKPIEDQAKQDEAFKSAVKALSVWADLNDDKYYLIRVRQLRRKEHFAQAIQELNKHIDHESPLLHYKKRRDMLSELGWEDWENWQQMEMLLKFPEKHPPYK</sequence>
<dbReference type="InterPro" id="IPR023828">
    <property type="entry name" value="Peptidase_S8_Ser-AS"/>
</dbReference>
<dbReference type="Pfam" id="PF21316">
    <property type="entry name" value="TPPII_GBD"/>
    <property type="match status" value="1"/>
</dbReference>
<evidence type="ECO:0000313" key="14">
    <source>
        <dbReference type="EMBL" id="ADY60498.1"/>
    </source>
</evidence>
<dbReference type="OrthoDB" id="9798386at2"/>
<keyword evidence="5 8" id="KW-0645">Protease</keyword>
<feature type="domain" description="Tripeptidyl-peptidase II first Ig-like" evidence="12">
    <location>
        <begin position="555"/>
        <end position="671"/>
    </location>
</feature>
<evidence type="ECO:0000256" key="5">
    <source>
        <dbReference type="ARBA" id="ARBA00022670"/>
    </source>
</evidence>
<feature type="active site" description="Charge relay system" evidence="8">
    <location>
        <position position="78"/>
    </location>
</feature>
<comment type="similarity">
    <text evidence="2 8">Belongs to the peptidase S8 family.</text>
</comment>
<dbReference type="GO" id="GO:0008240">
    <property type="term" value="F:tripeptidyl-peptidase activity"/>
    <property type="evidence" value="ECO:0007669"/>
    <property type="project" value="UniProtKB-EC"/>
</dbReference>
<feature type="domain" description="Tripeptidyl peptidase II second Ig-like" evidence="11">
    <location>
        <begin position="813"/>
        <end position="994"/>
    </location>
</feature>
<dbReference type="KEGG" id="pbs:Plabr_2899"/>
<dbReference type="GO" id="GO:0006508">
    <property type="term" value="P:proteolysis"/>
    <property type="evidence" value="ECO:0007669"/>
    <property type="project" value="UniProtKB-KW"/>
</dbReference>
<keyword evidence="4" id="KW-0031">Aminopeptidase</keyword>
<dbReference type="InterPro" id="IPR022229">
    <property type="entry name" value="TPPII_Ig-like-2"/>
</dbReference>
<dbReference type="InterPro" id="IPR036852">
    <property type="entry name" value="Peptidase_S8/S53_dom_sf"/>
</dbReference>
<dbReference type="Pfam" id="PF00082">
    <property type="entry name" value="Peptidase_S8"/>
    <property type="match status" value="1"/>
</dbReference>
<dbReference type="EMBL" id="CP002546">
    <property type="protein sequence ID" value="ADY60498.1"/>
    <property type="molecule type" value="Genomic_DNA"/>
</dbReference>
<dbReference type="InterPro" id="IPR046940">
    <property type="entry name" value="TPPII_Ig-like_sf"/>
</dbReference>
<dbReference type="HOGENOM" id="CLU_003084_1_0_0"/>
<dbReference type="eggNOG" id="COG1404">
    <property type="taxonomic scope" value="Bacteria"/>
</dbReference>
<evidence type="ECO:0000259" key="13">
    <source>
        <dbReference type="Pfam" id="PF21316"/>
    </source>
</evidence>
<dbReference type="Pfam" id="PF21223">
    <property type="entry name" value="TPPII_Ig-like-1"/>
    <property type="match status" value="1"/>
</dbReference>